<protein>
    <submittedName>
        <fullName evidence="2">Serine hydrolase domain-containing protein</fullName>
    </submittedName>
</protein>
<reference evidence="3" key="1">
    <citation type="journal article" date="2019" name="Int. J. Syst. Evol. Microbiol.">
        <title>The Global Catalogue of Microorganisms (GCM) 10K type strain sequencing project: providing services to taxonomists for standard genome sequencing and annotation.</title>
        <authorList>
            <consortium name="The Broad Institute Genomics Platform"/>
            <consortium name="The Broad Institute Genome Sequencing Center for Infectious Disease"/>
            <person name="Wu L."/>
            <person name="Ma J."/>
        </authorList>
    </citation>
    <scope>NUCLEOTIDE SEQUENCE [LARGE SCALE GENOMIC DNA]</scope>
    <source>
        <strain evidence="3">XZYJT-10</strain>
    </source>
</reference>
<accession>A0ABW2HNT1</accession>
<keyword evidence="2" id="KW-0378">Hydrolase</keyword>
<gene>
    <name evidence="2" type="ORF">ACFQS1_10975</name>
</gene>
<dbReference type="InterPro" id="IPR052907">
    <property type="entry name" value="Beta-lactamase/esterase"/>
</dbReference>
<dbReference type="RefSeq" id="WP_378966545.1">
    <property type="nucleotide sequence ID" value="NZ_JBHTBJ010000006.1"/>
</dbReference>
<evidence type="ECO:0000313" key="3">
    <source>
        <dbReference type="Proteomes" id="UP001596548"/>
    </source>
</evidence>
<dbReference type="SUPFAM" id="SSF56601">
    <property type="entry name" value="beta-lactamase/transpeptidase-like"/>
    <property type="match status" value="1"/>
</dbReference>
<organism evidence="2 3">
    <name type="scientific">Paractinoplanes rhizophilus</name>
    <dbReference type="NCBI Taxonomy" id="1416877"/>
    <lineage>
        <taxon>Bacteria</taxon>
        <taxon>Bacillati</taxon>
        <taxon>Actinomycetota</taxon>
        <taxon>Actinomycetes</taxon>
        <taxon>Micromonosporales</taxon>
        <taxon>Micromonosporaceae</taxon>
        <taxon>Paractinoplanes</taxon>
    </lineage>
</organism>
<dbReference type="Gene3D" id="3.40.710.10">
    <property type="entry name" value="DD-peptidase/beta-lactamase superfamily"/>
    <property type="match status" value="1"/>
</dbReference>
<dbReference type="PANTHER" id="PTHR43319:SF3">
    <property type="entry name" value="BETA-LACTAMASE-RELATED DOMAIN-CONTAINING PROTEIN"/>
    <property type="match status" value="1"/>
</dbReference>
<evidence type="ECO:0000259" key="1">
    <source>
        <dbReference type="Pfam" id="PF00144"/>
    </source>
</evidence>
<name>A0ABW2HNT1_9ACTN</name>
<evidence type="ECO:0000313" key="2">
    <source>
        <dbReference type="EMBL" id="MFC7274504.1"/>
    </source>
</evidence>
<dbReference type="PANTHER" id="PTHR43319">
    <property type="entry name" value="BETA-LACTAMASE-RELATED"/>
    <property type="match status" value="1"/>
</dbReference>
<dbReference type="InterPro" id="IPR001466">
    <property type="entry name" value="Beta-lactam-related"/>
</dbReference>
<dbReference type="EMBL" id="JBHTBJ010000006">
    <property type="protein sequence ID" value="MFC7274504.1"/>
    <property type="molecule type" value="Genomic_DNA"/>
</dbReference>
<sequence>MELQKVVQDAIDEQVRSGREVAVQVAVYRDGELIVDAVAGPATSSTLFYTWSMGKAMTATLVHRLVERGVLDYSMPVADVWPAFAAKGKSRVTLRHVLQHTAGVPGIGATTTVSEICDWDLICERIADSELWWEPGTQVGYHAYTFGYILDEVCRRAGGKPLGELLRQEIGVPLGVADELWFGLPASEQHRLAPLVDPPAPPGMSFELPPDSPMARASALELWPTAALGNRPDVLAADIPAGGKMTARAIARLYASLIGEVDGVRLLSPGTIAAIQADTYAGTDQVFGHPARFGLGFALSRLGEEGGDALAWGGMGGTFGYGDPSTGIAFAYCKNLQTADFDNATEIVNLVNA</sequence>
<proteinExistence type="predicted"/>
<dbReference type="Pfam" id="PF00144">
    <property type="entry name" value="Beta-lactamase"/>
    <property type="match status" value="1"/>
</dbReference>
<dbReference type="InterPro" id="IPR012338">
    <property type="entry name" value="Beta-lactam/transpept-like"/>
</dbReference>
<keyword evidence="3" id="KW-1185">Reference proteome</keyword>
<comment type="caution">
    <text evidence="2">The sequence shown here is derived from an EMBL/GenBank/DDBJ whole genome shotgun (WGS) entry which is preliminary data.</text>
</comment>
<dbReference type="GO" id="GO:0016787">
    <property type="term" value="F:hydrolase activity"/>
    <property type="evidence" value="ECO:0007669"/>
    <property type="project" value="UniProtKB-KW"/>
</dbReference>
<dbReference type="Proteomes" id="UP001596548">
    <property type="component" value="Unassembled WGS sequence"/>
</dbReference>
<feature type="domain" description="Beta-lactamase-related" evidence="1">
    <location>
        <begin position="8"/>
        <end position="343"/>
    </location>
</feature>